<dbReference type="Proteomes" id="UP000183063">
    <property type="component" value="Unassembled WGS sequence"/>
</dbReference>
<dbReference type="Proteomes" id="UP000198939">
    <property type="component" value="Unassembled WGS sequence"/>
</dbReference>
<evidence type="ECO:0000313" key="5">
    <source>
        <dbReference type="Proteomes" id="UP000198939"/>
    </source>
</evidence>
<dbReference type="EMBL" id="FOCV01000015">
    <property type="protein sequence ID" value="SEO31570.1"/>
    <property type="molecule type" value="Genomic_DNA"/>
</dbReference>
<feature type="chain" id="PRO_5030029677" evidence="1">
    <location>
        <begin position="24"/>
        <end position="82"/>
    </location>
</feature>
<sequence length="82" mass="9045">MLKVRYVLMISLAPLFFMPAYVAAQGMAARPTISEQTTPKNPDGKLSPKTCAKLLTKAKNSGKSMNIIIRRKMQLASRGCIF</sequence>
<protein>
    <submittedName>
        <fullName evidence="2">Uncharacterized protein</fullName>
    </submittedName>
</protein>
<dbReference type="AlphaFoldDB" id="A0A1H8NPS2"/>
<proteinExistence type="predicted"/>
<evidence type="ECO:0000256" key="1">
    <source>
        <dbReference type="SAM" id="SignalP"/>
    </source>
</evidence>
<name>A0A1H8NPS2_9HYPH</name>
<organism evidence="2 4">
    <name type="scientific">Rhizobium tibeticum</name>
    <dbReference type="NCBI Taxonomy" id="501024"/>
    <lineage>
        <taxon>Bacteria</taxon>
        <taxon>Pseudomonadati</taxon>
        <taxon>Pseudomonadota</taxon>
        <taxon>Alphaproteobacteria</taxon>
        <taxon>Hyphomicrobiales</taxon>
        <taxon>Rhizobiaceae</taxon>
        <taxon>Rhizobium/Agrobacterium group</taxon>
        <taxon>Rhizobium</taxon>
    </lineage>
</organism>
<accession>A0A1H8NPS2</accession>
<keyword evidence="1" id="KW-0732">Signal</keyword>
<dbReference type="EMBL" id="FNXB01000018">
    <property type="protein sequence ID" value="SEI00993.1"/>
    <property type="molecule type" value="Genomic_DNA"/>
</dbReference>
<evidence type="ECO:0000313" key="3">
    <source>
        <dbReference type="EMBL" id="SEO31570.1"/>
    </source>
</evidence>
<dbReference type="STRING" id="501024.RTCCBAU85039_3682"/>
<keyword evidence="5" id="KW-1185">Reference proteome</keyword>
<reference evidence="2" key="3">
    <citation type="submission" date="2016-10" db="EMBL/GenBank/DDBJ databases">
        <authorList>
            <person name="de Groot N.N."/>
        </authorList>
    </citation>
    <scope>NUCLEOTIDE SEQUENCE [LARGE SCALE GENOMIC DNA]</scope>
    <source>
        <strain evidence="2">CCBAU85039</strain>
    </source>
</reference>
<evidence type="ECO:0000313" key="2">
    <source>
        <dbReference type="EMBL" id="SEI00993.1"/>
    </source>
</evidence>
<reference evidence="4" key="1">
    <citation type="submission" date="2016-10" db="EMBL/GenBank/DDBJ databases">
        <authorList>
            <person name="Wibberg D."/>
        </authorList>
    </citation>
    <scope>NUCLEOTIDE SEQUENCE [LARGE SCALE GENOMIC DNA]</scope>
</reference>
<evidence type="ECO:0000313" key="4">
    <source>
        <dbReference type="Proteomes" id="UP000183063"/>
    </source>
</evidence>
<feature type="signal peptide" evidence="1">
    <location>
        <begin position="1"/>
        <end position="23"/>
    </location>
</feature>
<reference evidence="3 5" key="2">
    <citation type="submission" date="2016-10" db="EMBL/GenBank/DDBJ databases">
        <authorList>
            <person name="Varghese N."/>
            <person name="Submissions S."/>
        </authorList>
    </citation>
    <scope>NUCLEOTIDE SEQUENCE [LARGE SCALE GENOMIC DNA]</scope>
    <source>
        <strain evidence="3 5">CGMCC 1.7071</strain>
    </source>
</reference>
<gene>
    <name evidence="2" type="ORF">RTCCBAU85039_3682</name>
    <name evidence="3" type="ORF">SAMN05216228_101527</name>
</gene>